<feature type="domain" description="Thioesterase" evidence="1">
    <location>
        <begin position="125"/>
        <end position="202"/>
    </location>
</feature>
<dbReference type="RefSeq" id="XP_041542089.1">
    <property type="nucleotide sequence ID" value="XM_041688289.1"/>
</dbReference>
<dbReference type="Proteomes" id="UP000075230">
    <property type="component" value="Unassembled WGS sequence"/>
</dbReference>
<dbReference type="VEuPathDB" id="FungiDB:ASPFODRAFT_63234"/>
<dbReference type="OrthoDB" id="506431at2759"/>
<dbReference type="Proteomes" id="UP000661280">
    <property type="component" value="Chromosome 4"/>
</dbReference>
<dbReference type="EMBL" id="AP024428">
    <property type="protein sequence ID" value="BCR98323.1"/>
    <property type="molecule type" value="Genomic_DNA"/>
</dbReference>
<reference evidence="4" key="2">
    <citation type="submission" date="2016-02" db="EMBL/GenBank/DDBJ databases">
        <title>Genome sequencing of Aspergillus luchuensis NBRC 4314.</title>
        <authorList>
            <person name="Yamada O."/>
        </authorList>
    </citation>
    <scope>NUCLEOTIDE SEQUENCE [LARGE SCALE GENOMIC DNA]</scope>
    <source>
        <strain evidence="4">RIB 2604</strain>
    </source>
</reference>
<keyword evidence="5" id="KW-1185">Reference proteome</keyword>
<dbReference type="Pfam" id="PF03061">
    <property type="entry name" value="4HBT"/>
    <property type="match status" value="1"/>
</dbReference>
<dbReference type="PANTHER" id="PTHR47260">
    <property type="entry name" value="UPF0644 PROTEIN PB2B4.06"/>
    <property type="match status" value="1"/>
</dbReference>
<dbReference type="InterPro" id="IPR029069">
    <property type="entry name" value="HotDog_dom_sf"/>
</dbReference>
<reference evidence="2" key="4">
    <citation type="submission" date="2021-02" db="EMBL/GenBank/DDBJ databases">
        <title>Aspergillus luchuensis mut. kawachii IFO 4304 genome sequence.</title>
        <authorList>
            <person name="Mori K."/>
            <person name="Kadooka C."/>
            <person name="Goto M."/>
            <person name="Futagami T."/>
        </authorList>
    </citation>
    <scope>NUCLEOTIDE SEQUENCE</scope>
    <source>
        <strain evidence="2">IFO 4308</strain>
    </source>
</reference>
<dbReference type="GeneID" id="64959648"/>
<evidence type="ECO:0000313" key="2">
    <source>
        <dbReference type="EMBL" id="BCR98323.1"/>
    </source>
</evidence>
<dbReference type="InterPro" id="IPR006683">
    <property type="entry name" value="Thioestr_dom"/>
</dbReference>
<evidence type="ECO:0000313" key="3">
    <source>
        <dbReference type="EMBL" id="GAT20539.1"/>
    </source>
</evidence>
<protein>
    <recommendedName>
        <fullName evidence="1">Thioesterase domain-containing protein</fullName>
    </recommendedName>
</protein>
<proteinExistence type="predicted"/>
<dbReference type="Gene3D" id="3.10.129.10">
    <property type="entry name" value="Hotdog Thioesterase"/>
    <property type="match status" value="1"/>
</dbReference>
<evidence type="ECO:0000259" key="1">
    <source>
        <dbReference type="Pfam" id="PF03061"/>
    </source>
</evidence>
<dbReference type="AlphaFoldDB" id="A0A146F3Z2"/>
<reference evidence="3 4" key="1">
    <citation type="journal article" date="2016" name="DNA Res.">
        <title>Genome sequence of Aspergillus luchuensis NBRC 4314.</title>
        <authorList>
            <person name="Yamada O."/>
            <person name="Machida M."/>
            <person name="Hosoyama A."/>
            <person name="Goto M."/>
            <person name="Takahashi T."/>
            <person name="Futagami T."/>
            <person name="Yamagata Y."/>
            <person name="Takeuchi M."/>
            <person name="Kobayashi T."/>
            <person name="Koike H."/>
            <person name="Abe K."/>
            <person name="Asai K."/>
            <person name="Arita M."/>
            <person name="Fujita N."/>
            <person name="Fukuda K."/>
            <person name="Higa K."/>
            <person name="Horikawa H."/>
            <person name="Ishikawa T."/>
            <person name="Jinno K."/>
            <person name="Kato Y."/>
            <person name="Kirimura K."/>
            <person name="Mizutani O."/>
            <person name="Nakasone K."/>
            <person name="Sano M."/>
            <person name="Shiraishi Y."/>
            <person name="Tsukahara M."/>
            <person name="Gomi K."/>
        </authorList>
    </citation>
    <scope>NUCLEOTIDE SEQUENCE [LARGE SCALE GENOMIC DNA]</scope>
    <source>
        <strain evidence="3 4">RIB 2604</strain>
    </source>
</reference>
<name>A0A146F3Z2_ASPKA</name>
<organism evidence="3 4">
    <name type="scientific">Aspergillus kawachii</name>
    <name type="common">White koji mold</name>
    <name type="synonym">Aspergillus awamori var. kawachi</name>
    <dbReference type="NCBI Taxonomy" id="1069201"/>
    <lineage>
        <taxon>Eukaryota</taxon>
        <taxon>Fungi</taxon>
        <taxon>Dikarya</taxon>
        <taxon>Ascomycota</taxon>
        <taxon>Pezizomycotina</taxon>
        <taxon>Eurotiomycetes</taxon>
        <taxon>Eurotiomycetidae</taxon>
        <taxon>Eurotiales</taxon>
        <taxon>Aspergillaceae</taxon>
        <taxon>Aspergillus</taxon>
        <taxon>Aspergillus subgen. Circumdati</taxon>
    </lineage>
</organism>
<evidence type="ECO:0000313" key="4">
    <source>
        <dbReference type="Proteomes" id="UP000075230"/>
    </source>
</evidence>
<gene>
    <name evidence="2" type="ORF">AKAW2_40006A</name>
    <name evidence="3" type="ORF">RIB2604_00800070</name>
</gene>
<dbReference type="KEGG" id="aluc:AKAW2_40006A"/>
<sequence length="220" mass="24629">MTNQYSYKDYTQALAELSVPQTTKAFFAESPVKPYLSSGLYQPVPFIAQFPAPNRTANSFFSRTINTIDTVEHAMGLMHRTIFRLNPHTTASEVEIAKLDEEMRGVPPFILLVKTGNGLNGFEDTIHGGVLASLLDEALSSCVEQYRAALSDQKTALYTARLDVSYRAPVPSCCILIIKTWLRKREDRKWFLKAELLTGDGYVRVTANSLWISQKTQSGL</sequence>
<dbReference type="EMBL" id="BCWF01000008">
    <property type="protein sequence ID" value="GAT20539.1"/>
    <property type="molecule type" value="Genomic_DNA"/>
</dbReference>
<evidence type="ECO:0000313" key="5">
    <source>
        <dbReference type="Proteomes" id="UP000661280"/>
    </source>
</evidence>
<accession>A0A146F3Z2</accession>
<dbReference type="CDD" id="cd03443">
    <property type="entry name" value="PaaI_thioesterase"/>
    <property type="match status" value="1"/>
</dbReference>
<dbReference type="PANTHER" id="PTHR47260:SF3">
    <property type="entry name" value="THIOESTERASE FAMILY PROTEIN (AFU_ORTHOLOGUE AFUA_7G03960)"/>
    <property type="match status" value="1"/>
</dbReference>
<reference evidence="2" key="3">
    <citation type="submission" date="2021-01" db="EMBL/GenBank/DDBJ databases">
        <authorList>
            <consortium name="Aspergillus luchuensis mut. kawachii IFO 4304 genome sequencing consortium"/>
            <person name="Kazuki M."/>
            <person name="Futagami T."/>
        </authorList>
    </citation>
    <scope>NUCLEOTIDE SEQUENCE</scope>
    <source>
        <strain evidence="2">IFO 4308</strain>
    </source>
</reference>
<dbReference type="SUPFAM" id="SSF54637">
    <property type="entry name" value="Thioesterase/thiol ester dehydrase-isomerase"/>
    <property type="match status" value="1"/>
</dbReference>
<dbReference type="InterPro" id="IPR052061">
    <property type="entry name" value="PTE-AB_protein"/>
</dbReference>